<reference evidence="1" key="1">
    <citation type="journal article" date="2014" name="Int. J. Syst. Evol. Microbiol.">
        <title>Complete genome sequence of Corynebacterium casei LMG S-19264T (=DSM 44701T), isolated from a smear-ripened cheese.</title>
        <authorList>
            <consortium name="US DOE Joint Genome Institute (JGI-PGF)"/>
            <person name="Walter F."/>
            <person name="Albersmeier A."/>
            <person name="Kalinowski J."/>
            <person name="Ruckert C."/>
        </authorList>
    </citation>
    <scope>NUCLEOTIDE SEQUENCE</scope>
    <source>
        <strain evidence="1">CGMCC 1.12214</strain>
    </source>
</reference>
<accession>A0A917IAP1</accession>
<reference evidence="1" key="2">
    <citation type="submission" date="2020-09" db="EMBL/GenBank/DDBJ databases">
        <authorList>
            <person name="Sun Q."/>
            <person name="Zhou Y."/>
        </authorList>
    </citation>
    <scope>NUCLEOTIDE SEQUENCE</scope>
    <source>
        <strain evidence="1">CGMCC 1.12214</strain>
    </source>
</reference>
<dbReference type="AlphaFoldDB" id="A0A917IAP1"/>
<proteinExistence type="predicted"/>
<sequence length="127" mass="13885">MTKKRPVEQGILKALRQVEHMSAPNLARTIYDVDEPTAAQRSAVRRALAVLQRNGQVVKLGNLFHGERCSYAVPETALVVLRRLVEGLGPEVLAIDKRLARFFAERGSLAVAGGLGWLDIAARLACL</sequence>
<name>A0A917IAP1_9HYPH</name>
<keyword evidence="2" id="KW-1185">Reference proteome</keyword>
<comment type="caution">
    <text evidence="1">The sequence shown here is derived from an EMBL/GenBank/DDBJ whole genome shotgun (WGS) entry which is preliminary data.</text>
</comment>
<gene>
    <name evidence="1" type="ORF">GCM10007036_45640</name>
</gene>
<evidence type="ECO:0000313" key="2">
    <source>
        <dbReference type="Proteomes" id="UP000603912"/>
    </source>
</evidence>
<dbReference type="Proteomes" id="UP000603912">
    <property type="component" value="Unassembled WGS sequence"/>
</dbReference>
<organism evidence="1 2">
    <name type="scientific">Alsobacter metallidurans</name>
    <dbReference type="NCBI Taxonomy" id="340221"/>
    <lineage>
        <taxon>Bacteria</taxon>
        <taxon>Pseudomonadati</taxon>
        <taxon>Pseudomonadota</taxon>
        <taxon>Alphaproteobacteria</taxon>
        <taxon>Hyphomicrobiales</taxon>
        <taxon>Alsobacteraceae</taxon>
        <taxon>Alsobacter</taxon>
    </lineage>
</organism>
<dbReference type="RefSeq" id="WP_188520107.1">
    <property type="nucleotide sequence ID" value="NZ_BMES01000003.1"/>
</dbReference>
<dbReference type="EMBL" id="BMES01000003">
    <property type="protein sequence ID" value="GGH33209.1"/>
    <property type="molecule type" value="Genomic_DNA"/>
</dbReference>
<protein>
    <submittedName>
        <fullName evidence="1">Uncharacterized protein</fullName>
    </submittedName>
</protein>
<evidence type="ECO:0000313" key="1">
    <source>
        <dbReference type="EMBL" id="GGH33209.1"/>
    </source>
</evidence>